<dbReference type="SUPFAM" id="SSF55811">
    <property type="entry name" value="Nudix"/>
    <property type="match status" value="1"/>
</dbReference>
<feature type="domain" description="Nudix hydrolase" evidence="2">
    <location>
        <begin position="165"/>
        <end position="296"/>
    </location>
</feature>
<dbReference type="AlphaFoldDB" id="A0A2H0N5L5"/>
<dbReference type="InterPro" id="IPR033469">
    <property type="entry name" value="CYTH-like_dom_sf"/>
</dbReference>
<dbReference type="Gene3D" id="3.90.79.10">
    <property type="entry name" value="Nucleoside Triphosphate Pyrophosphohydrolase"/>
    <property type="match status" value="1"/>
</dbReference>
<evidence type="ECO:0000256" key="1">
    <source>
        <dbReference type="ARBA" id="ARBA00022801"/>
    </source>
</evidence>
<evidence type="ECO:0000313" key="3">
    <source>
        <dbReference type="EMBL" id="PIR04183.1"/>
    </source>
</evidence>
<protein>
    <recommendedName>
        <fullName evidence="2">Nudix hydrolase domain-containing protein</fullName>
    </recommendedName>
</protein>
<dbReference type="InterPro" id="IPR015797">
    <property type="entry name" value="NUDIX_hydrolase-like_dom_sf"/>
</dbReference>
<evidence type="ECO:0000259" key="2">
    <source>
        <dbReference type="PROSITE" id="PS51462"/>
    </source>
</evidence>
<dbReference type="PANTHER" id="PTHR43736:SF1">
    <property type="entry name" value="DIHYDRONEOPTERIN TRIPHOSPHATE DIPHOSPHATASE"/>
    <property type="match status" value="1"/>
</dbReference>
<reference evidence="3 4" key="1">
    <citation type="submission" date="2017-09" db="EMBL/GenBank/DDBJ databases">
        <title>Depth-based differentiation of microbial function through sediment-hosted aquifers and enrichment of novel symbionts in the deep terrestrial subsurface.</title>
        <authorList>
            <person name="Probst A.J."/>
            <person name="Ladd B."/>
            <person name="Jarett J.K."/>
            <person name="Geller-Mcgrath D.E."/>
            <person name="Sieber C.M."/>
            <person name="Emerson J.B."/>
            <person name="Anantharaman K."/>
            <person name="Thomas B.C."/>
            <person name="Malmstrom R."/>
            <person name="Stieglmeier M."/>
            <person name="Klingl A."/>
            <person name="Woyke T."/>
            <person name="Ryan C.M."/>
            <person name="Banfield J.F."/>
        </authorList>
    </citation>
    <scope>NUCLEOTIDE SEQUENCE [LARGE SCALE GENOMIC DNA]</scope>
    <source>
        <strain evidence="3">CG11_big_fil_rev_8_21_14_0_20_39_34</strain>
    </source>
</reference>
<comment type="caution">
    <text evidence="3">The sequence shown here is derived from an EMBL/GenBank/DDBJ whole genome shotgun (WGS) entry which is preliminary data.</text>
</comment>
<name>A0A2H0N5L5_9BACT</name>
<dbReference type="PROSITE" id="PS51462">
    <property type="entry name" value="NUDIX"/>
    <property type="match status" value="1"/>
</dbReference>
<dbReference type="InterPro" id="IPR000086">
    <property type="entry name" value="NUDIX_hydrolase_dom"/>
</dbReference>
<dbReference type="SUPFAM" id="SSF55154">
    <property type="entry name" value="CYTH-like phosphatases"/>
    <property type="match status" value="1"/>
</dbReference>
<sequence>MKHEIKYRIESIHKMDHALSAFGAIFELEKQVIDIYFAVPDGGVVKIIEEGRSQTLIELKKRNSGFDLVQNTPLQDVEAKIAELSEKYGVKAVLHRTTHCWSYQGMEISTHHISGRGDFLIFTLENDEDAEAMVSQCRDQLNIKEEEKITVPFSDLPETGEVRLQTHVAVFVFLVRENKIFLIERANTGYMDGFFGLPSGHAQEAESLYSAAIREAEEEAGVHIKKENLKHIHTRYRNRGRAYMDIYFMCEEWEGEPFASEKEKSGICGWFADTEFPEKTVAYVFQAWSEYKKGNPFSEEGSALIK</sequence>
<dbReference type="Proteomes" id="UP000229600">
    <property type="component" value="Unassembled WGS sequence"/>
</dbReference>
<proteinExistence type="predicted"/>
<evidence type="ECO:0000313" key="4">
    <source>
        <dbReference type="Proteomes" id="UP000229600"/>
    </source>
</evidence>
<organism evidence="3 4">
    <name type="scientific">Candidatus Magasanikbacteria bacterium CG11_big_fil_rev_8_21_14_0_20_39_34</name>
    <dbReference type="NCBI Taxonomy" id="1974653"/>
    <lineage>
        <taxon>Bacteria</taxon>
        <taxon>Candidatus Magasanikiibacteriota</taxon>
    </lineage>
</organism>
<dbReference type="GO" id="GO:0016787">
    <property type="term" value="F:hydrolase activity"/>
    <property type="evidence" value="ECO:0007669"/>
    <property type="project" value="UniProtKB-KW"/>
</dbReference>
<gene>
    <name evidence="3" type="ORF">COV59_03295</name>
</gene>
<keyword evidence="1" id="KW-0378">Hydrolase</keyword>
<dbReference type="PANTHER" id="PTHR43736">
    <property type="entry name" value="ADP-RIBOSE PYROPHOSPHATASE"/>
    <property type="match status" value="1"/>
</dbReference>
<dbReference type="EMBL" id="PCWN01000007">
    <property type="protein sequence ID" value="PIR04183.1"/>
    <property type="molecule type" value="Genomic_DNA"/>
</dbReference>
<dbReference type="InterPro" id="IPR020084">
    <property type="entry name" value="NUDIX_hydrolase_CS"/>
</dbReference>
<accession>A0A2H0N5L5</accession>
<dbReference type="Gene3D" id="2.40.320.10">
    <property type="entry name" value="Hypothetical Protein Pfu-838710-001"/>
    <property type="match status" value="1"/>
</dbReference>
<dbReference type="PROSITE" id="PS00893">
    <property type="entry name" value="NUDIX_BOX"/>
    <property type="match status" value="1"/>
</dbReference>
<dbReference type="Pfam" id="PF00293">
    <property type="entry name" value="NUDIX"/>
    <property type="match status" value="1"/>
</dbReference>